<feature type="chain" id="PRO_5045662057" description="Secreted protein" evidence="1">
    <location>
        <begin position="24"/>
        <end position="239"/>
    </location>
</feature>
<evidence type="ECO:0008006" key="4">
    <source>
        <dbReference type="Google" id="ProtNLM"/>
    </source>
</evidence>
<name>A0ABY7LNU9_9BACT</name>
<organism evidence="2 3">
    <name type="scientific">Hymenobacter canadensis</name>
    <dbReference type="NCBI Taxonomy" id="2999067"/>
    <lineage>
        <taxon>Bacteria</taxon>
        <taxon>Pseudomonadati</taxon>
        <taxon>Bacteroidota</taxon>
        <taxon>Cytophagia</taxon>
        <taxon>Cytophagales</taxon>
        <taxon>Hymenobacteraceae</taxon>
        <taxon>Hymenobacter</taxon>
    </lineage>
</organism>
<feature type="signal peptide" evidence="1">
    <location>
        <begin position="1"/>
        <end position="23"/>
    </location>
</feature>
<evidence type="ECO:0000313" key="2">
    <source>
        <dbReference type="EMBL" id="WBA40885.1"/>
    </source>
</evidence>
<evidence type="ECO:0000313" key="3">
    <source>
        <dbReference type="Proteomes" id="UP001211005"/>
    </source>
</evidence>
<protein>
    <recommendedName>
        <fullName evidence="4">Secreted protein</fullName>
    </recommendedName>
</protein>
<keyword evidence="1" id="KW-0732">Signal</keyword>
<dbReference type="Proteomes" id="UP001211005">
    <property type="component" value="Chromosome"/>
</dbReference>
<proteinExistence type="predicted"/>
<dbReference type="EMBL" id="CP114767">
    <property type="protein sequence ID" value="WBA40885.1"/>
    <property type="molecule type" value="Genomic_DNA"/>
</dbReference>
<keyword evidence="3" id="KW-1185">Reference proteome</keyword>
<accession>A0ABY7LNU9</accession>
<reference evidence="2 3" key="1">
    <citation type="submission" date="2022-12" db="EMBL/GenBank/DDBJ databases">
        <title>Hymenobacter canadensis sp. nov. isolated from lake water of the Cambridge Bay, Canada.</title>
        <authorList>
            <person name="Kim W.H."/>
            <person name="Lee Y.M."/>
        </authorList>
    </citation>
    <scope>NUCLEOTIDE SEQUENCE [LARGE SCALE GENOMIC DNA]</scope>
    <source>
        <strain evidence="2 3">PAMC 29467</strain>
    </source>
</reference>
<dbReference type="RefSeq" id="WP_269558973.1">
    <property type="nucleotide sequence ID" value="NZ_CP114767.1"/>
</dbReference>
<gene>
    <name evidence="2" type="ORF">O3303_13765</name>
</gene>
<sequence>MKIFILRIVLLISLCSTTLTGHAQTAPDSLAEQKTIRLAGADICRQLEVEDKKKPLSKLSKDEAQQLFVRLTMISAANNPDFMTLLTSGGGEGTRDAIKARGEEIGRQIAMWLLVNCPVGQQLFIRLGAEQLNQPQPVPLRPEEEKALRPVASALCRDLQPRIATIKALSADERQQVMVQAFEKHLKTHATQLKKVFGADIFENQDRMRDMGTKVGLQMALECPEAVMLFSDFNKTTQE</sequence>
<evidence type="ECO:0000256" key="1">
    <source>
        <dbReference type="SAM" id="SignalP"/>
    </source>
</evidence>